<name>A0A0M6WVE8_9FIRM</name>
<dbReference type="InterPro" id="IPR004477">
    <property type="entry name" value="ComEC_N"/>
</dbReference>
<evidence type="ECO:0000256" key="2">
    <source>
        <dbReference type="ARBA" id="ARBA00022475"/>
    </source>
</evidence>
<keyword evidence="10" id="KW-1185">Reference proteome</keyword>
<feature type="transmembrane region" description="Helical" evidence="6">
    <location>
        <begin position="330"/>
        <end position="353"/>
    </location>
</feature>
<organism evidence="9 10">
    <name type="scientific">Roseburia faecis</name>
    <dbReference type="NCBI Taxonomy" id="301302"/>
    <lineage>
        <taxon>Bacteria</taxon>
        <taxon>Bacillati</taxon>
        <taxon>Bacillota</taxon>
        <taxon>Clostridia</taxon>
        <taxon>Lachnospirales</taxon>
        <taxon>Lachnospiraceae</taxon>
        <taxon>Roseburia</taxon>
    </lineage>
</organism>
<dbReference type="InterPro" id="IPR035681">
    <property type="entry name" value="ComA-like_MBL"/>
</dbReference>
<evidence type="ECO:0000313" key="9">
    <source>
        <dbReference type="EMBL" id="CRL41585.1"/>
    </source>
</evidence>
<feature type="transmembrane region" description="Helical" evidence="6">
    <location>
        <begin position="296"/>
        <end position="324"/>
    </location>
</feature>
<keyword evidence="4 6" id="KW-1133">Transmembrane helix</keyword>
<reference evidence="10" key="1">
    <citation type="submission" date="2015-05" db="EMBL/GenBank/DDBJ databases">
        <authorList>
            <consortium name="Pathogen Informatics"/>
        </authorList>
    </citation>
    <scope>NUCLEOTIDE SEQUENCE [LARGE SCALE GENOMIC DNA]</scope>
    <source>
        <strain evidence="10">M72</strain>
    </source>
</reference>
<feature type="transmembrane region" description="Helical" evidence="6">
    <location>
        <begin position="263"/>
        <end position="284"/>
    </location>
</feature>
<keyword evidence="5 6" id="KW-0472">Membrane</keyword>
<dbReference type="RefSeq" id="WP_055068493.1">
    <property type="nucleotide sequence ID" value="NZ_CP173697.1"/>
</dbReference>
<dbReference type="PANTHER" id="PTHR30619">
    <property type="entry name" value="DNA INTERNALIZATION/COMPETENCE PROTEIN COMEC/REC2"/>
    <property type="match status" value="1"/>
</dbReference>
<accession>A0A0M6WVE8</accession>
<dbReference type="GO" id="GO:0030420">
    <property type="term" value="P:establishment of competence for transformation"/>
    <property type="evidence" value="ECO:0007669"/>
    <property type="project" value="InterPro"/>
</dbReference>
<dbReference type="NCBIfam" id="TIGR00360">
    <property type="entry name" value="ComEC_N-term"/>
    <property type="match status" value="1"/>
</dbReference>
<dbReference type="InterPro" id="IPR004797">
    <property type="entry name" value="Competence_ComEC/Rec2"/>
</dbReference>
<dbReference type="Proteomes" id="UP000049979">
    <property type="component" value="Unassembled WGS sequence"/>
</dbReference>
<feature type="domain" description="ComEC/Rec2-related protein" evidence="7">
    <location>
        <begin position="214"/>
        <end position="492"/>
    </location>
</feature>
<sequence length="800" mass="89831">MRKRPFLLLATEFLLGIVCVREQLPAWGVLAVLLLVYTTPWKERGMRKVLFAAGLPGMFLLGMLQMQRQIDFRQQYLQKLTDGQEVRLAGKIDRIEPKTRCVYYYLKDCTVEAESQTLPCNDVIAYVSSASHSAGQILNIEGTISLFTEASNEGMFDARQFYQSQKIDFGIWVTKISRVYGKPDRYRCALQNMKKRANDVIRYSIRDDGVLSAMLLGEKGDLDAEIKSLYQRAGIAHVLAISGLHISLLGMGLYRLLRKRLHTQYVTAALATTVFLISYAVLSGNGVSTQRAVGMCLIYLFADVTGYAYDMLNALGIVVLVLLWENPFLLSYSGFVFSVMAVIAIGVGANVLLEWEHSWKRRQQAGEENIKKTFFSRQKEGILVSFAIQLFTIPLVAYSYYEIPVYAMLINLFVLAVVNGLLGLTVLGVIVGMVFLPAGSVLFAPCGWMLDSYRFLCEVSLKIPGAQRITGKPAHMRIFWYYLGLGVFLLAIYACARRNEKHKDGRETADLCVSRRKKRLQGIVFSCFIAFLLLFLLFPQKKSFEIDFLDVGQGDGIYLCTGGGTSMFIDGGSTDVKQVGKYRILPFLKAKGVSEISYWFVSHTDTDHVSGLKEVLVSGYRVEYLVFAKAVEKEAKTKELAELARSHGTKVLYMQAGDTVRSKRAAMRCLYPKASDKAEDVNDLCLVLQFEEGDIRALFGGDISTDVEEQLSRREKWDKVLVFKADHHGSRYANAEALLKCIRPEITVASAGKDNRYGHPSPDAVQRIKESGSRFFCTIEGGRIRVRVIENKLVCETYVK</sequence>
<feature type="domain" description="DUF4131" evidence="8">
    <location>
        <begin position="25"/>
        <end position="178"/>
    </location>
</feature>
<dbReference type="Pfam" id="PF13567">
    <property type="entry name" value="DUF4131"/>
    <property type="match status" value="1"/>
</dbReference>
<comment type="subcellular location">
    <subcellularLocation>
        <location evidence="1">Cell membrane</location>
        <topology evidence="1">Multi-pass membrane protein</topology>
    </subcellularLocation>
</comment>
<feature type="transmembrane region" description="Helical" evidence="6">
    <location>
        <begin position="429"/>
        <end position="450"/>
    </location>
</feature>
<dbReference type="Pfam" id="PF03772">
    <property type="entry name" value="Competence"/>
    <property type="match status" value="1"/>
</dbReference>
<feature type="transmembrane region" description="Helical" evidence="6">
    <location>
        <begin position="405"/>
        <end position="422"/>
    </location>
</feature>
<gene>
    <name evidence="9" type="ORF">M72_12871</name>
</gene>
<dbReference type="InterPro" id="IPR036866">
    <property type="entry name" value="RibonucZ/Hydroxyglut_hydro"/>
</dbReference>
<feature type="transmembrane region" description="Helical" evidence="6">
    <location>
        <begin position="478"/>
        <end position="496"/>
    </location>
</feature>
<dbReference type="EMBL" id="CVRR01000048">
    <property type="protein sequence ID" value="CRL41585.1"/>
    <property type="molecule type" value="Genomic_DNA"/>
</dbReference>
<dbReference type="Gene3D" id="3.60.15.10">
    <property type="entry name" value="Ribonuclease Z/Hydroxyacylglutathione hydrolase-like"/>
    <property type="match status" value="1"/>
</dbReference>
<dbReference type="STRING" id="301302.ERS852420_01282"/>
<feature type="transmembrane region" description="Helical" evidence="6">
    <location>
        <begin position="45"/>
        <end position="64"/>
    </location>
</feature>
<dbReference type="InterPro" id="IPR052159">
    <property type="entry name" value="Competence_DNA_uptake"/>
</dbReference>
<dbReference type="SUPFAM" id="SSF56281">
    <property type="entry name" value="Metallo-hydrolase/oxidoreductase"/>
    <property type="match status" value="1"/>
</dbReference>
<feature type="transmembrane region" description="Helical" evidence="6">
    <location>
        <begin position="235"/>
        <end position="257"/>
    </location>
</feature>
<proteinExistence type="predicted"/>
<keyword evidence="3 6" id="KW-0812">Transmembrane</keyword>
<keyword evidence="2" id="KW-1003">Cell membrane</keyword>
<evidence type="ECO:0000256" key="5">
    <source>
        <dbReference type="ARBA" id="ARBA00023136"/>
    </source>
</evidence>
<evidence type="ECO:0000313" key="10">
    <source>
        <dbReference type="Proteomes" id="UP000049979"/>
    </source>
</evidence>
<protein>
    <submittedName>
        <fullName evidence="9">Putative integral membrane protein</fullName>
    </submittedName>
</protein>
<dbReference type="AlphaFoldDB" id="A0A0M6WVE8"/>
<evidence type="ECO:0000259" key="7">
    <source>
        <dbReference type="Pfam" id="PF03772"/>
    </source>
</evidence>
<dbReference type="GO" id="GO:0005886">
    <property type="term" value="C:plasma membrane"/>
    <property type="evidence" value="ECO:0007669"/>
    <property type="project" value="UniProtKB-SubCell"/>
</dbReference>
<evidence type="ECO:0000256" key="6">
    <source>
        <dbReference type="SAM" id="Phobius"/>
    </source>
</evidence>
<evidence type="ECO:0000256" key="4">
    <source>
        <dbReference type="ARBA" id="ARBA00022989"/>
    </source>
</evidence>
<evidence type="ECO:0000256" key="1">
    <source>
        <dbReference type="ARBA" id="ARBA00004651"/>
    </source>
</evidence>
<dbReference type="PANTHER" id="PTHR30619:SF7">
    <property type="entry name" value="BETA-LACTAMASE DOMAIN PROTEIN"/>
    <property type="match status" value="1"/>
</dbReference>
<dbReference type="InterPro" id="IPR025405">
    <property type="entry name" value="DUF4131"/>
</dbReference>
<evidence type="ECO:0000256" key="3">
    <source>
        <dbReference type="ARBA" id="ARBA00022692"/>
    </source>
</evidence>
<feature type="transmembrane region" description="Helical" evidence="6">
    <location>
        <begin position="381"/>
        <end position="399"/>
    </location>
</feature>
<feature type="transmembrane region" description="Helical" evidence="6">
    <location>
        <begin position="520"/>
        <end position="538"/>
    </location>
</feature>
<evidence type="ECO:0000259" key="8">
    <source>
        <dbReference type="Pfam" id="PF13567"/>
    </source>
</evidence>
<dbReference type="CDD" id="cd07731">
    <property type="entry name" value="ComA-like_MBL-fold"/>
    <property type="match status" value="1"/>
</dbReference>
<dbReference type="NCBIfam" id="TIGR00361">
    <property type="entry name" value="ComEC_Rec2"/>
    <property type="match status" value="1"/>
</dbReference>